<protein>
    <submittedName>
        <fullName evidence="1">Uncharacterized protein</fullName>
    </submittedName>
</protein>
<proteinExistence type="predicted"/>
<organism evidence="1">
    <name type="scientific">hydrothermal vent metagenome</name>
    <dbReference type="NCBI Taxonomy" id="652676"/>
    <lineage>
        <taxon>unclassified sequences</taxon>
        <taxon>metagenomes</taxon>
        <taxon>ecological metagenomes</taxon>
    </lineage>
</organism>
<dbReference type="EMBL" id="UOFD01000057">
    <property type="protein sequence ID" value="VAW53049.1"/>
    <property type="molecule type" value="Genomic_DNA"/>
</dbReference>
<sequence>MKLYGRFAGIKNRRKRSLLSQFLPFTRVFLTGIAVLALSACSGSSDVSNVDDSVAIQSDELVIANALYSDIRTPEGFYKEDFQGDTFYSISHVKNISLLPTADRVGLPVHELASDDFAEAMTWSDKAAEFQQSYEQLAGNTETMMYFQFTRFDPALPQFINLHRVFKASVLDRNGVDRNDENTAYKGRITLPDLSAENVKLIVEYLWTFTLNNNYSNAVLESYTIESESEFTHIMKQAQLSFNNNGGCDDVEVYEVRYRISRDSGFIWKEKVLTDTFAVKRAGSYLEICQ</sequence>
<evidence type="ECO:0000313" key="1">
    <source>
        <dbReference type="EMBL" id="VAW53049.1"/>
    </source>
</evidence>
<accession>A0A3B0WV41</accession>
<gene>
    <name evidence="1" type="ORF">MNBD_GAMMA06-1924</name>
</gene>
<dbReference type="AlphaFoldDB" id="A0A3B0WV41"/>
<name>A0A3B0WV41_9ZZZZ</name>
<reference evidence="1" key="1">
    <citation type="submission" date="2018-06" db="EMBL/GenBank/DDBJ databases">
        <authorList>
            <person name="Zhirakovskaya E."/>
        </authorList>
    </citation>
    <scope>NUCLEOTIDE SEQUENCE</scope>
</reference>